<accession>A0ABZ1RG92</accession>
<reference evidence="2" key="1">
    <citation type="submission" date="2022-10" db="EMBL/GenBank/DDBJ databases">
        <title>The complete genomes of actinobacterial strains from the NBC collection.</title>
        <authorList>
            <person name="Joergensen T.S."/>
            <person name="Alvarez Arevalo M."/>
            <person name="Sterndorff E.B."/>
            <person name="Faurdal D."/>
            <person name="Vuksanovic O."/>
            <person name="Mourched A.-S."/>
            <person name="Charusanti P."/>
            <person name="Shaw S."/>
            <person name="Blin K."/>
            <person name="Weber T."/>
        </authorList>
    </citation>
    <scope>NUCLEOTIDE SEQUENCE</scope>
    <source>
        <strain evidence="2">NBC_00283</strain>
    </source>
</reference>
<name>A0ABZ1RG92_9ACTN</name>
<keyword evidence="2" id="KW-0808">Transferase</keyword>
<dbReference type="GO" id="GO:0032259">
    <property type="term" value="P:methylation"/>
    <property type="evidence" value="ECO:0007669"/>
    <property type="project" value="UniProtKB-KW"/>
</dbReference>
<sequence length="281" mass="30003">MERPAWAPPGIDISVPSVSRIYDYYLGGSHNFEVDRQAARRAMEFMPGLPKIMQANRAFMRRAVRYAVGQGVTQFLDIGSGIPTFGNVHEIARAASPEARVVYVDHDPVAVAHSRAVLAGDDRADIVAADLRKPQEILAAPEVGRLLDLSRPVALLLVAVLHFLEDADDPYAAVAGLRDALAPGSLLVLTHASYEGIPLTEEVAAGTVGVYRDIRNPLVMRSGAEITRFFDGFELVEPGVVAMPNWRPDGASGAADGDPADGEAAEDPYAFSGFGGVGRKA</sequence>
<dbReference type="EMBL" id="CP108057">
    <property type="protein sequence ID" value="WUO45474.1"/>
    <property type="molecule type" value="Genomic_DNA"/>
</dbReference>
<protein>
    <submittedName>
        <fullName evidence="2">SAM-dependent methyltransferase</fullName>
    </submittedName>
</protein>
<feature type="compositionally biased region" description="Low complexity" evidence="1">
    <location>
        <begin position="248"/>
        <end position="257"/>
    </location>
</feature>
<dbReference type="PIRSF" id="PIRSF017393">
    <property type="entry name" value="MTase_SAV2177"/>
    <property type="match status" value="1"/>
</dbReference>
<evidence type="ECO:0000256" key="1">
    <source>
        <dbReference type="SAM" id="MobiDB-lite"/>
    </source>
</evidence>
<dbReference type="Proteomes" id="UP001432075">
    <property type="component" value="Chromosome"/>
</dbReference>
<dbReference type="RefSeq" id="WP_100580531.1">
    <property type="nucleotide sequence ID" value="NZ_CP108057.1"/>
</dbReference>
<dbReference type="GO" id="GO:0008168">
    <property type="term" value="F:methyltransferase activity"/>
    <property type="evidence" value="ECO:0007669"/>
    <property type="project" value="UniProtKB-KW"/>
</dbReference>
<dbReference type="InterPro" id="IPR006764">
    <property type="entry name" value="SAM_dep_MeTrfase_SAV2177_type"/>
</dbReference>
<evidence type="ECO:0000313" key="3">
    <source>
        <dbReference type="Proteomes" id="UP001432075"/>
    </source>
</evidence>
<dbReference type="CDD" id="cd02440">
    <property type="entry name" value="AdoMet_MTases"/>
    <property type="match status" value="1"/>
</dbReference>
<dbReference type="Pfam" id="PF04672">
    <property type="entry name" value="Methyltransf_19"/>
    <property type="match status" value="1"/>
</dbReference>
<evidence type="ECO:0000313" key="2">
    <source>
        <dbReference type="EMBL" id="WUO45474.1"/>
    </source>
</evidence>
<keyword evidence="2" id="KW-0489">Methyltransferase</keyword>
<dbReference type="SUPFAM" id="SSF53335">
    <property type="entry name" value="S-adenosyl-L-methionine-dependent methyltransferases"/>
    <property type="match status" value="1"/>
</dbReference>
<proteinExistence type="predicted"/>
<organism evidence="2 3">
    <name type="scientific">Streptomyces goshikiensis</name>
    <dbReference type="NCBI Taxonomy" id="1942"/>
    <lineage>
        <taxon>Bacteria</taxon>
        <taxon>Bacillati</taxon>
        <taxon>Actinomycetota</taxon>
        <taxon>Actinomycetes</taxon>
        <taxon>Kitasatosporales</taxon>
        <taxon>Streptomycetaceae</taxon>
        <taxon>Streptomyces</taxon>
    </lineage>
</organism>
<keyword evidence="3" id="KW-1185">Reference proteome</keyword>
<gene>
    <name evidence="2" type="ORF">OHU17_06295</name>
</gene>
<dbReference type="Gene3D" id="3.40.50.150">
    <property type="entry name" value="Vaccinia Virus protein VP39"/>
    <property type="match status" value="1"/>
</dbReference>
<feature type="region of interest" description="Disordered" evidence="1">
    <location>
        <begin position="247"/>
        <end position="281"/>
    </location>
</feature>
<dbReference type="InterPro" id="IPR029063">
    <property type="entry name" value="SAM-dependent_MTases_sf"/>
</dbReference>